<accession>A0A0D2URT9</accession>
<feature type="compositionally biased region" description="Polar residues" evidence="1">
    <location>
        <begin position="18"/>
        <end position="27"/>
    </location>
</feature>
<name>A0A0D2URT9_GOSRA</name>
<gene>
    <name evidence="2" type="ORF">B456_009G220000</name>
</gene>
<evidence type="ECO:0000313" key="2">
    <source>
        <dbReference type="EMBL" id="KJB58650.1"/>
    </source>
</evidence>
<feature type="region of interest" description="Disordered" evidence="1">
    <location>
        <begin position="1"/>
        <end position="27"/>
    </location>
</feature>
<dbReference type="Proteomes" id="UP000032304">
    <property type="component" value="Chromosome 9"/>
</dbReference>
<organism evidence="2 3">
    <name type="scientific">Gossypium raimondii</name>
    <name type="common">Peruvian cotton</name>
    <name type="synonym">Gossypium klotzschianum subsp. raimondii</name>
    <dbReference type="NCBI Taxonomy" id="29730"/>
    <lineage>
        <taxon>Eukaryota</taxon>
        <taxon>Viridiplantae</taxon>
        <taxon>Streptophyta</taxon>
        <taxon>Embryophyta</taxon>
        <taxon>Tracheophyta</taxon>
        <taxon>Spermatophyta</taxon>
        <taxon>Magnoliopsida</taxon>
        <taxon>eudicotyledons</taxon>
        <taxon>Gunneridae</taxon>
        <taxon>Pentapetalae</taxon>
        <taxon>rosids</taxon>
        <taxon>malvids</taxon>
        <taxon>Malvales</taxon>
        <taxon>Malvaceae</taxon>
        <taxon>Malvoideae</taxon>
        <taxon>Gossypium</taxon>
    </lineage>
</organism>
<dbReference type="EMBL" id="CM001748">
    <property type="protein sequence ID" value="KJB58650.1"/>
    <property type="molecule type" value="Genomic_DNA"/>
</dbReference>
<keyword evidence="3" id="KW-1185">Reference proteome</keyword>
<reference evidence="2 3" key="1">
    <citation type="journal article" date="2012" name="Nature">
        <title>Repeated polyploidization of Gossypium genomes and the evolution of spinnable cotton fibres.</title>
        <authorList>
            <person name="Paterson A.H."/>
            <person name="Wendel J.F."/>
            <person name="Gundlach H."/>
            <person name="Guo H."/>
            <person name="Jenkins J."/>
            <person name="Jin D."/>
            <person name="Llewellyn D."/>
            <person name="Showmaker K.C."/>
            <person name="Shu S."/>
            <person name="Udall J."/>
            <person name="Yoo M.J."/>
            <person name="Byers R."/>
            <person name="Chen W."/>
            <person name="Doron-Faigenboim A."/>
            <person name="Duke M.V."/>
            <person name="Gong L."/>
            <person name="Grimwood J."/>
            <person name="Grover C."/>
            <person name="Grupp K."/>
            <person name="Hu G."/>
            <person name="Lee T.H."/>
            <person name="Li J."/>
            <person name="Lin L."/>
            <person name="Liu T."/>
            <person name="Marler B.S."/>
            <person name="Page J.T."/>
            <person name="Roberts A.W."/>
            <person name="Romanel E."/>
            <person name="Sanders W.S."/>
            <person name="Szadkowski E."/>
            <person name="Tan X."/>
            <person name="Tang H."/>
            <person name="Xu C."/>
            <person name="Wang J."/>
            <person name="Wang Z."/>
            <person name="Zhang D."/>
            <person name="Zhang L."/>
            <person name="Ashrafi H."/>
            <person name="Bedon F."/>
            <person name="Bowers J.E."/>
            <person name="Brubaker C.L."/>
            <person name="Chee P.W."/>
            <person name="Das S."/>
            <person name="Gingle A.R."/>
            <person name="Haigler C.H."/>
            <person name="Harker D."/>
            <person name="Hoffmann L.V."/>
            <person name="Hovav R."/>
            <person name="Jones D.C."/>
            <person name="Lemke C."/>
            <person name="Mansoor S."/>
            <person name="ur Rahman M."/>
            <person name="Rainville L.N."/>
            <person name="Rambani A."/>
            <person name="Reddy U.K."/>
            <person name="Rong J.K."/>
            <person name="Saranga Y."/>
            <person name="Scheffler B.E."/>
            <person name="Scheffler J.A."/>
            <person name="Stelly D.M."/>
            <person name="Triplett B.A."/>
            <person name="Van Deynze A."/>
            <person name="Vaslin M.F."/>
            <person name="Waghmare V.N."/>
            <person name="Walford S.A."/>
            <person name="Wright R.J."/>
            <person name="Zaki E.A."/>
            <person name="Zhang T."/>
            <person name="Dennis E.S."/>
            <person name="Mayer K.F."/>
            <person name="Peterson D.G."/>
            <person name="Rokhsar D.S."/>
            <person name="Wang X."/>
            <person name="Schmutz J."/>
        </authorList>
    </citation>
    <scope>NUCLEOTIDE SEQUENCE [LARGE SCALE GENOMIC DNA]</scope>
</reference>
<protein>
    <submittedName>
        <fullName evidence="2">Uncharacterized protein</fullName>
    </submittedName>
</protein>
<dbReference type="AlphaFoldDB" id="A0A0D2URT9"/>
<sequence>MSQYPTSNQDGEHIAIDVTTSTSQSRDIQLRANRGSLRSSMSQHPEALVWFSLPQSLRLSSSSLPRYLCLSPFSLQMQQKPKVLEDLLHPLIISFALANLQFPTNQ</sequence>
<dbReference type="Gramene" id="KJB58650">
    <property type="protein sequence ID" value="KJB58650"/>
    <property type="gene ID" value="B456_009G220000"/>
</dbReference>
<proteinExistence type="predicted"/>
<evidence type="ECO:0000256" key="1">
    <source>
        <dbReference type="SAM" id="MobiDB-lite"/>
    </source>
</evidence>
<evidence type="ECO:0000313" key="3">
    <source>
        <dbReference type="Proteomes" id="UP000032304"/>
    </source>
</evidence>